<evidence type="ECO:0000256" key="3">
    <source>
        <dbReference type="RuleBase" id="RU000564"/>
    </source>
</evidence>
<dbReference type="NCBIfam" id="NF000612">
    <property type="entry name" value="PRK00019.1"/>
    <property type="match status" value="1"/>
</dbReference>
<accession>A0A975FKP7</accession>
<dbReference type="KEGG" id="pluf:LFWB_6620"/>
<name>A0A975FKP7_LOWBP</name>
<dbReference type="GO" id="GO:0006412">
    <property type="term" value="P:translation"/>
    <property type="evidence" value="ECO:0007669"/>
    <property type="project" value="InterPro"/>
</dbReference>
<dbReference type="PRINTS" id="PR01249">
    <property type="entry name" value="RIBOSOMALL31"/>
</dbReference>
<dbReference type="SUPFAM" id="SSF143800">
    <property type="entry name" value="L28p-like"/>
    <property type="match status" value="1"/>
</dbReference>
<dbReference type="Proteomes" id="UP000672038">
    <property type="component" value="Chromosome"/>
</dbReference>
<proteinExistence type="inferred from homology"/>
<dbReference type="AlphaFoldDB" id="A0A975FKP7"/>
<organism evidence="4 5">
    <name type="scientific">Loofah witches'-broom phytoplasma</name>
    <dbReference type="NCBI Taxonomy" id="35773"/>
    <lineage>
        <taxon>Bacteria</taxon>
        <taxon>Bacillati</taxon>
        <taxon>Mycoplasmatota</taxon>
        <taxon>Mollicutes</taxon>
        <taxon>Acholeplasmatales</taxon>
        <taxon>Acholeplasmataceae</taxon>
        <taxon>Candidatus Phytoplasma</taxon>
        <taxon>16SrVIII (Loofah witches'-broom group)</taxon>
    </lineage>
</organism>
<evidence type="ECO:0000256" key="1">
    <source>
        <dbReference type="ARBA" id="ARBA00022980"/>
    </source>
</evidence>
<dbReference type="InterPro" id="IPR034704">
    <property type="entry name" value="Ribosomal_bL28/bL31-like_sf"/>
</dbReference>
<evidence type="ECO:0000313" key="4">
    <source>
        <dbReference type="EMBL" id="QTX03223.1"/>
    </source>
</evidence>
<dbReference type="GO" id="GO:0005840">
    <property type="term" value="C:ribosome"/>
    <property type="evidence" value="ECO:0007669"/>
    <property type="project" value="UniProtKB-KW"/>
</dbReference>
<dbReference type="Gene3D" id="4.10.830.30">
    <property type="entry name" value="Ribosomal protein L31"/>
    <property type="match status" value="1"/>
</dbReference>
<reference evidence="4" key="1">
    <citation type="submission" date="2020-06" db="EMBL/GenBank/DDBJ databases">
        <title>Complete genome sequence of Candidatus Phytoplasma luffae NCHU2019.</title>
        <authorList>
            <person name="Cho S.-T."/>
            <person name="Tan C.-M."/>
            <person name="Li J.-R."/>
            <person name="Chien Y.-Y."/>
            <person name="Chiu Y.-C."/>
            <person name="Yang J.-Y."/>
            <person name="Kuo C.-H."/>
        </authorList>
    </citation>
    <scope>NUCLEOTIDE SEQUENCE</scope>
    <source>
        <strain evidence="4">NCHU2019</strain>
    </source>
</reference>
<keyword evidence="5" id="KW-1185">Reference proteome</keyword>
<sequence>MKKKIKQPELHNVEVTCFTCNSKHKIWTTVKKIKIEICSQCNSFYTGKQLFVTVAGQIDKFYKRYGNENKEQEIENKELKEEKK</sequence>
<dbReference type="EMBL" id="CP054393">
    <property type="protein sequence ID" value="QTX03223.1"/>
    <property type="molecule type" value="Genomic_DNA"/>
</dbReference>
<dbReference type="PANTHER" id="PTHR33280">
    <property type="entry name" value="50S RIBOSOMAL PROTEIN L31, CHLOROPLASTIC"/>
    <property type="match status" value="1"/>
</dbReference>
<comment type="similarity">
    <text evidence="3">Belongs to the bacterial ribosomal protein bL31 family.</text>
</comment>
<evidence type="ECO:0000313" key="5">
    <source>
        <dbReference type="Proteomes" id="UP000672038"/>
    </source>
</evidence>
<dbReference type="GO" id="GO:1990904">
    <property type="term" value="C:ribonucleoprotein complex"/>
    <property type="evidence" value="ECO:0007669"/>
    <property type="project" value="UniProtKB-KW"/>
</dbReference>
<dbReference type="InterPro" id="IPR042105">
    <property type="entry name" value="Ribosomal_bL31_sf"/>
</dbReference>
<keyword evidence="2 3" id="KW-0687">Ribonucleoprotein</keyword>
<dbReference type="RefSeq" id="WP_210954646.1">
    <property type="nucleotide sequence ID" value="NZ_CP054393.1"/>
</dbReference>
<dbReference type="PANTHER" id="PTHR33280:SF1">
    <property type="entry name" value="LARGE RIBOSOMAL SUBUNIT PROTEIN BL31C"/>
    <property type="match status" value="1"/>
</dbReference>
<gene>
    <name evidence="4" type="primary">rpmE</name>
    <name evidence="4" type="ORF">LFWB_6620</name>
</gene>
<dbReference type="GO" id="GO:0003735">
    <property type="term" value="F:structural constituent of ribosome"/>
    <property type="evidence" value="ECO:0007669"/>
    <property type="project" value="InterPro"/>
</dbReference>
<evidence type="ECO:0000256" key="2">
    <source>
        <dbReference type="ARBA" id="ARBA00023274"/>
    </source>
</evidence>
<dbReference type="Pfam" id="PF01197">
    <property type="entry name" value="Ribosomal_L31"/>
    <property type="match status" value="1"/>
</dbReference>
<protein>
    <recommendedName>
        <fullName evidence="3">50S ribosomal protein L31</fullName>
    </recommendedName>
</protein>
<dbReference type="NCBIfam" id="TIGR00105">
    <property type="entry name" value="L31"/>
    <property type="match status" value="1"/>
</dbReference>
<dbReference type="InterPro" id="IPR002150">
    <property type="entry name" value="Ribosomal_bL31"/>
</dbReference>
<keyword evidence="1 3" id="KW-0689">Ribosomal protein</keyword>